<dbReference type="STRING" id="131310.A0A0N4ZEP9"/>
<name>A0A0N4ZEP9_PARTI</name>
<sequence>MAPELKGVNLKKGTNINRFVITEKISEGSYGSVYVCKEKGTGKEAALKAEMLSNSGNCLKLEVQILKRLKGKRHVAQFISCGKCGNFCYMIMTLLGKSLSYYIYNCKLQFTMPTILRIILQSLYALKQIHESGFIHRDMKPANMTVGRGGIDKRIIHIIDFGLAREFVILDNGRLRLRKPRDRCLFRGTIKYCSINALENAEQGRGDDLVSLFYICSEFSNQLPWSSATTKTQVLQIKKEVPDKELYPSDCETLGEILSYVKGIRYNQRPDYFYIYAKLKEELDQWGCMYSDPYDWELYECDNRSIVKKPRKKHKKLIQRGDESNSIQSVTNSGTTSTTSSLINSSAKTSSGKSVDGVTINDKILEYSNEFFEEHLSSKYFKNNELGF</sequence>
<feature type="compositionally biased region" description="Low complexity" evidence="2">
    <location>
        <begin position="329"/>
        <end position="346"/>
    </location>
</feature>
<accession>A0A0N4ZEP9</accession>
<dbReference type="WBParaSite" id="PTRK_0000623200.1">
    <property type="protein sequence ID" value="PTRK_0000623200.1"/>
    <property type="gene ID" value="PTRK_0000623200"/>
</dbReference>
<evidence type="ECO:0000313" key="4">
    <source>
        <dbReference type="Proteomes" id="UP000038045"/>
    </source>
</evidence>
<dbReference type="Pfam" id="PF00069">
    <property type="entry name" value="Pkinase"/>
    <property type="match status" value="1"/>
</dbReference>
<dbReference type="PANTHER" id="PTHR11909">
    <property type="entry name" value="CASEIN KINASE-RELATED"/>
    <property type="match status" value="1"/>
</dbReference>
<dbReference type="GO" id="GO:0004674">
    <property type="term" value="F:protein serine/threonine kinase activity"/>
    <property type="evidence" value="ECO:0007669"/>
    <property type="project" value="UniProtKB-EC"/>
</dbReference>
<dbReference type="InterPro" id="IPR008271">
    <property type="entry name" value="Ser/Thr_kinase_AS"/>
</dbReference>
<feature type="domain" description="Protein kinase" evidence="3">
    <location>
        <begin position="19"/>
        <end position="283"/>
    </location>
</feature>
<evidence type="ECO:0000256" key="1">
    <source>
        <dbReference type="ARBA" id="ARBA00012513"/>
    </source>
</evidence>
<keyword evidence="4" id="KW-1185">Reference proteome</keyword>
<dbReference type="AlphaFoldDB" id="A0A0N4ZEP9"/>
<organism evidence="4 5">
    <name type="scientific">Parastrongyloides trichosuri</name>
    <name type="common">Possum-specific nematode worm</name>
    <dbReference type="NCBI Taxonomy" id="131310"/>
    <lineage>
        <taxon>Eukaryota</taxon>
        <taxon>Metazoa</taxon>
        <taxon>Ecdysozoa</taxon>
        <taxon>Nematoda</taxon>
        <taxon>Chromadorea</taxon>
        <taxon>Rhabditida</taxon>
        <taxon>Tylenchina</taxon>
        <taxon>Panagrolaimomorpha</taxon>
        <taxon>Strongyloidoidea</taxon>
        <taxon>Strongyloididae</taxon>
        <taxon>Parastrongyloides</taxon>
    </lineage>
</organism>
<dbReference type="InterPro" id="IPR011009">
    <property type="entry name" value="Kinase-like_dom_sf"/>
</dbReference>
<dbReference type="PROSITE" id="PS00108">
    <property type="entry name" value="PROTEIN_KINASE_ST"/>
    <property type="match status" value="1"/>
</dbReference>
<proteinExistence type="predicted"/>
<dbReference type="PROSITE" id="PS50011">
    <property type="entry name" value="PROTEIN_KINASE_DOM"/>
    <property type="match status" value="1"/>
</dbReference>
<dbReference type="GO" id="GO:0005524">
    <property type="term" value="F:ATP binding"/>
    <property type="evidence" value="ECO:0007669"/>
    <property type="project" value="InterPro"/>
</dbReference>
<evidence type="ECO:0000256" key="2">
    <source>
        <dbReference type="SAM" id="MobiDB-lite"/>
    </source>
</evidence>
<protein>
    <recommendedName>
        <fullName evidence="1">non-specific serine/threonine protein kinase</fullName>
        <ecNumber evidence="1">2.7.11.1</ecNumber>
    </recommendedName>
</protein>
<dbReference type="SUPFAM" id="SSF56112">
    <property type="entry name" value="Protein kinase-like (PK-like)"/>
    <property type="match status" value="1"/>
</dbReference>
<dbReference type="EC" id="2.7.11.1" evidence="1"/>
<dbReference type="SMART" id="SM00220">
    <property type="entry name" value="S_TKc"/>
    <property type="match status" value="1"/>
</dbReference>
<reference evidence="5" key="1">
    <citation type="submission" date="2017-02" db="UniProtKB">
        <authorList>
            <consortium name="WormBaseParasite"/>
        </authorList>
    </citation>
    <scope>IDENTIFICATION</scope>
</reference>
<dbReference type="Gene3D" id="1.10.510.10">
    <property type="entry name" value="Transferase(Phosphotransferase) domain 1"/>
    <property type="match status" value="1"/>
</dbReference>
<feature type="region of interest" description="Disordered" evidence="2">
    <location>
        <begin position="317"/>
        <end position="355"/>
    </location>
</feature>
<evidence type="ECO:0000259" key="3">
    <source>
        <dbReference type="PROSITE" id="PS50011"/>
    </source>
</evidence>
<evidence type="ECO:0000313" key="5">
    <source>
        <dbReference type="WBParaSite" id="PTRK_0000623200.1"/>
    </source>
</evidence>
<dbReference type="InterPro" id="IPR050235">
    <property type="entry name" value="CK1_Ser-Thr_kinase"/>
</dbReference>
<dbReference type="Proteomes" id="UP000038045">
    <property type="component" value="Unplaced"/>
</dbReference>
<dbReference type="InterPro" id="IPR000719">
    <property type="entry name" value="Prot_kinase_dom"/>
</dbReference>